<evidence type="ECO:0000313" key="2">
    <source>
        <dbReference type="EMBL" id="KAF2756273.1"/>
    </source>
</evidence>
<keyword evidence="1" id="KW-0732">Signal</keyword>
<reference evidence="2" key="1">
    <citation type="journal article" date="2020" name="Stud. Mycol.">
        <title>101 Dothideomycetes genomes: a test case for predicting lifestyles and emergence of pathogens.</title>
        <authorList>
            <person name="Haridas S."/>
            <person name="Albert R."/>
            <person name="Binder M."/>
            <person name="Bloem J."/>
            <person name="Labutti K."/>
            <person name="Salamov A."/>
            <person name="Andreopoulos B."/>
            <person name="Baker S."/>
            <person name="Barry K."/>
            <person name="Bills G."/>
            <person name="Bluhm B."/>
            <person name="Cannon C."/>
            <person name="Castanera R."/>
            <person name="Culley D."/>
            <person name="Daum C."/>
            <person name="Ezra D."/>
            <person name="Gonzalez J."/>
            <person name="Henrissat B."/>
            <person name="Kuo A."/>
            <person name="Liang C."/>
            <person name="Lipzen A."/>
            <person name="Lutzoni F."/>
            <person name="Magnuson J."/>
            <person name="Mondo S."/>
            <person name="Nolan M."/>
            <person name="Ohm R."/>
            <person name="Pangilinan J."/>
            <person name="Park H.-J."/>
            <person name="Ramirez L."/>
            <person name="Alfaro M."/>
            <person name="Sun H."/>
            <person name="Tritt A."/>
            <person name="Yoshinaga Y."/>
            <person name="Zwiers L.-H."/>
            <person name="Turgeon B."/>
            <person name="Goodwin S."/>
            <person name="Spatafora J."/>
            <person name="Crous P."/>
            <person name="Grigoriev I."/>
        </authorList>
    </citation>
    <scope>NUCLEOTIDE SEQUENCE</scope>
    <source>
        <strain evidence="2">CBS 121739</strain>
    </source>
</reference>
<dbReference type="RefSeq" id="XP_033598724.1">
    <property type="nucleotide sequence ID" value="XM_033750099.1"/>
</dbReference>
<gene>
    <name evidence="2" type="ORF">EJ05DRAFT_95964</name>
</gene>
<dbReference type="EMBL" id="ML996576">
    <property type="protein sequence ID" value="KAF2756273.1"/>
    <property type="molecule type" value="Genomic_DNA"/>
</dbReference>
<proteinExistence type="predicted"/>
<dbReference type="GeneID" id="54491153"/>
<feature type="chain" id="PRO_5025549921" description="Secreted protein" evidence="1">
    <location>
        <begin position="18"/>
        <end position="92"/>
    </location>
</feature>
<dbReference type="AlphaFoldDB" id="A0A6A6W151"/>
<keyword evidence="3" id="KW-1185">Reference proteome</keyword>
<protein>
    <recommendedName>
        <fullName evidence="4">Secreted protein</fullName>
    </recommendedName>
</protein>
<evidence type="ECO:0000313" key="3">
    <source>
        <dbReference type="Proteomes" id="UP000799437"/>
    </source>
</evidence>
<sequence>MYHLFVFIAWSLVKLKSAPPSIYKLKPQSEGLLQGQTPPNVHNSIEHCSLTKASHAQPFSYSSAITQVVVHSRHPVRTVGCPWAFHLRLETR</sequence>
<evidence type="ECO:0000256" key="1">
    <source>
        <dbReference type="SAM" id="SignalP"/>
    </source>
</evidence>
<dbReference type="Proteomes" id="UP000799437">
    <property type="component" value="Unassembled WGS sequence"/>
</dbReference>
<feature type="signal peptide" evidence="1">
    <location>
        <begin position="1"/>
        <end position="17"/>
    </location>
</feature>
<evidence type="ECO:0008006" key="4">
    <source>
        <dbReference type="Google" id="ProtNLM"/>
    </source>
</evidence>
<accession>A0A6A6W151</accession>
<organism evidence="2 3">
    <name type="scientific">Pseudovirgaria hyperparasitica</name>
    <dbReference type="NCBI Taxonomy" id="470096"/>
    <lineage>
        <taxon>Eukaryota</taxon>
        <taxon>Fungi</taxon>
        <taxon>Dikarya</taxon>
        <taxon>Ascomycota</taxon>
        <taxon>Pezizomycotina</taxon>
        <taxon>Dothideomycetes</taxon>
        <taxon>Dothideomycetes incertae sedis</taxon>
        <taxon>Acrospermales</taxon>
        <taxon>Acrospermaceae</taxon>
        <taxon>Pseudovirgaria</taxon>
    </lineage>
</organism>
<name>A0A6A6W151_9PEZI</name>